<keyword evidence="6" id="KW-1185">Reference proteome</keyword>
<dbReference type="Proteomes" id="UP001338125">
    <property type="component" value="Unassembled WGS sequence"/>
</dbReference>
<dbReference type="InterPro" id="IPR002018">
    <property type="entry name" value="CarbesteraseB"/>
</dbReference>
<reference evidence="5 6" key="1">
    <citation type="submission" date="2024-01" db="EMBL/GenBank/DDBJ databases">
        <title>Complete genome of Cladobotryum mycophilum ATHUM6906.</title>
        <authorList>
            <person name="Christinaki A.C."/>
            <person name="Myridakis A.I."/>
            <person name="Kouvelis V.N."/>
        </authorList>
    </citation>
    <scope>NUCLEOTIDE SEQUENCE [LARGE SCALE GENOMIC DNA]</scope>
    <source>
        <strain evidence="5 6">ATHUM6906</strain>
    </source>
</reference>
<dbReference type="PANTHER" id="PTHR11559">
    <property type="entry name" value="CARBOXYLESTERASE"/>
    <property type="match status" value="1"/>
</dbReference>
<dbReference type="InterPro" id="IPR019826">
    <property type="entry name" value="Carboxylesterase_B_AS"/>
</dbReference>
<organism evidence="5 6">
    <name type="scientific">Cladobotryum mycophilum</name>
    <dbReference type="NCBI Taxonomy" id="491253"/>
    <lineage>
        <taxon>Eukaryota</taxon>
        <taxon>Fungi</taxon>
        <taxon>Dikarya</taxon>
        <taxon>Ascomycota</taxon>
        <taxon>Pezizomycotina</taxon>
        <taxon>Sordariomycetes</taxon>
        <taxon>Hypocreomycetidae</taxon>
        <taxon>Hypocreales</taxon>
        <taxon>Hypocreaceae</taxon>
        <taxon>Cladobotryum</taxon>
    </lineage>
</organism>
<dbReference type="EMBL" id="JAVFKD010000016">
    <property type="protein sequence ID" value="KAK5988264.1"/>
    <property type="molecule type" value="Genomic_DNA"/>
</dbReference>
<feature type="domain" description="Carboxylesterase type B" evidence="4">
    <location>
        <begin position="9"/>
        <end position="507"/>
    </location>
</feature>
<dbReference type="Pfam" id="PF00135">
    <property type="entry name" value="COesterase"/>
    <property type="match status" value="1"/>
</dbReference>
<dbReference type="InterPro" id="IPR050309">
    <property type="entry name" value="Type-B_Carboxylest/Lipase"/>
</dbReference>
<evidence type="ECO:0000313" key="6">
    <source>
        <dbReference type="Proteomes" id="UP001338125"/>
    </source>
</evidence>
<dbReference type="Gene3D" id="3.40.50.1820">
    <property type="entry name" value="alpha/beta hydrolase"/>
    <property type="match status" value="1"/>
</dbReference>
<name>A0ABR0S8G5_9HYPO</name>
<dbReference type="SUPFAM" id="SSF53474">
    <property type="entry name" value="alpha/beta-Hydrolases"/>
    <property type="match status" value="1"/>
</dbReference>
<comment type="similarity">
    <text evidence="1 3">Belongs to the type-B carboxylesterase/lipase family.</text>
</comment>
<gene>
    <name evidence="5" type="ORF">PT974_12406</name>
</gene>
<protein>
    <recommendedName>
        <fullName evidence="3">Carboxylic ester hydrolase</fullName>
        <ecNumber evidence="3">3.1.1.-</ecNumber>
    </recommendedName>
</protein>
<evidence type="ECO:0000256" key="2">
    <source>
        <dbReference type="ARBA" id="ARBA00022801"/>
    </source>
</evidence>
<comment type="caution">
    <text evidence="5">The sequence shown here is derived from an EMBL/GenBank/DDBJ whole genome shotgun (WGS) entry which is preliminary data.</text>
</comment>
<dbReference type="PROSITE" id="PS00122">
    <property type="entry name" value="CARBOXYLESTERASE_B_1"/>
    <property type="match status" value="1"/>
</dbReference>
<proteinExistence type="inferred from homology"/>
<evidence type="ECO:0000313" key="5">
    <source>
        <dbReference type="EMBL" id="KAK5988264.1"/>
    </source>
</evidence>
<sequence length="525" mass="57556">MSSTKHAHHPVVRVDQGTLVGVTEENCHRFLGIPYAAPPVGSLRWHAPLPPAVWEGQRDATKFAPSALQTIDRGLPPDIVTSEDCLYLNVWSKSLDASAKQPVMFWIHGGGFLNGSSSMILYHGGPLAQHGVTFVSINYRLGAFGFLRHPDAGGNFAVLDWVAALKWVSKNIRNFGGDPNNVTVFGESAGAVAVRTLLSTPSAHDLFHRAIIQSAGCEPSVATSTPSLERVISASDDLFAITGTRDLEALRSIPAEEIRAASFAASGLKPTNSNELHAPADLRWYPVSDGAVITDEFVGWADNVPVLFGFTADEARCFYRPDSVLGQPQLTPALAYTAGAVGRMTGTLGADRAAAVAEYYASQNMTPYEAIVDFGTAAWWSEPALATYNRFARLPNRTSYFYRFSRVSPATRRSKLLALHTAELPYLFGPMTRRTAWRPWGDMPSAVPETEAPEDRDFDSDDVRVSAEMQEAWVQFAKNGVPRNGDKEWPRCTVSDQRFTDIGDEVQWKQLEVGPIERLIGEMRK</sequence>
<evidence type="ECO:0000256" key="3">
    <source>
        <dbReference type="RuleBase" id="RU361235"/>
    </source>
</evidence>
<accession>A0ABR0S8G5</accession>
<dbReference type="EC" id="3.1.1.-" evidence="3"/>
<keyword evidence="2 3" id="KW-0378">Hydrolase</keyword>
<evidence type="ECO:0000259" key="4">
    <source>
        <dbReference type="Pfam" id="PF00135"/>
    </source>
</evidence>
<evidence type="ECO:0000256" key="1">
    <source>
        <dbReference type="ARBA" id="ARBA00005964"/>
    </source>
</evidence>
<dbReference type="InterPro" id="IPR029058">
    <property type="entry name" value="AB_hydrolase_fold"/>
</dbReference>